<dbReference type="AlphaFoldDB" id="W9S4M6"/>
<evidence type="ECO:0000256" key="1">
    <source>
        <dbReference type="ARBA" id="ARBA00010701"/>
    </source>
</evidence>
<dbReference type="EMBL" id="KE346072">
    <property type="protein sequence ID" value="EXC25524.1"/>
    <property type="molecule type" value="Genomic_DNA"/>
</dbReference>
<keyword evidence="2" id="KW-0442">Lipid degradation</keyword>
<feature type="domain" description="Partial AB-hydrolase lipase" evidence="5">
    <location>
        <begin position="52"/>
        <end position="107"/>
    </location>
</feature>
<evidence type="ECO:0000256" key="2">
    <source>
        <dbReference type="PIRNR" id="PIRNR000862"/>
    </source>
</evidence>
<organism evidence="6 7">
    <name type="scientific">Morus notabilis</name>
    <dbReference type="NCBI Taxonomy" id="981085"/>
    <lineage>
        <taxon>Eukaryota</taxon>
        <taxon>Viridiplantae</taxon>
        <taxon>Streptophyta</taxon>
        <taxon>Embryophyta</taxon>
        <taxon>Tracheophyta</taxon>
        <taxon>Spermatophyta</taxon>
        <taxon>Magnoliopsida</taxon>
        <taxon>eudicotyledons</taxon>
        <taxon>Gunneridae</taxon>
        <taxon>Pentapetalae</taxon>
        <taxon>rosids</taxon>
        <taxon>fabids</taxon>
        <taxon>Rosales</taxon>
        <taxon>Moraceae</taxon>
        <taxon>Moreae</taxon>
        <taxon>Morus</taxon>
    </lineage>
</organism>
<feature type="chain" id="PRO_5004932957" description="Lipase" evidence="4">
    <location>
        <begin position="26"/>
        <end position="409"/>
    </location>
</feature>
<evidence type="ECO:0000313" key="6">
    <source>
        <dbReference type="EMBL" id="EXC25524.1"/>
    </source>
</evidence>
<keyword evidence="2" id="KW-0378">Hydrolase</keyword>
<dbReference type="InterPro" id="IPR025483">
    <property type="entry name" value="Lipase_euk"/>
</dbReference>
<dbReference type="SUPFAM" id="SSF53474">
    <property type="entry name" value="alpha/beta-Hydrolases"/>
    <property type="match status" value="1"/>
</dbReference>
<keyword evidence="4" id="KW-0732">Signal</keyword>
<evidence type="ECO:0000313" key="7">
    <source>
        <dbReference type="Proteomes" id="UP000030645"/>
    </source>
</evidence>
<sequence>MANKSTTSIAFLSALICILAALAKGTRLYSINDNQNSILPSSPGSDDICKSLVEPQGYACQQHIVTTDDGYILSLQRIPAGRSGKKADKPPVLLQHGILVDGASWVILSPEESLGFILADNGYDVWLANTRGTISSRGHNSLSPNDPAYWNWSWDQLAAHDLPTLVKYVNDQTGQKLHYVGHSLGTLTAFAALSQGKLLSMLRSAALLSPIAYLGRIPSLLIRVAAQYFLAEDIYWLGVREFIPKGQQLGKLLENICKPGIDCSNLLISVTGPNCCIDKSKEGVFLDHEPQSTSTRNLIHLSQMIRDGTMAMYNYDNLVENMKHYGQPTPPTYNISNIPNEIPLFISYGAKDLLSDVNDVQILLDKLENHDKDKLVVQFVKDYAHGDFIMAVNANKVVYSPLIDFFTLH</sequence>
<dbReference type="PIRSF" id="PIRSF000862">
    <property type="entry name" value="Steryl_ester_lip"/>
    <property type="match status" value="1"/>
</dbReference>
<dbReference type="STRING" id="981085.W9S4M6"/>
<dbReference type="GO" id="GO:0016788">
    <property type="term" value="F:hydrolase activity, acting on ester bonds"/>
    <property type="evidence" value="ECO:0007669"/>
    <property type="project" value="InterPro"/>
</dbReference>
<name>W9S4M6_9ROSA</name>
<feature type="active site" description="Charge relay system" evidence="3">
    <location>
        <position position="352"/>
    </location>
</feature>
<feature type="active site" description="Nucleophile" evidence="3">
    <location>
        <position position="183"/>
    </location>
</feature>
<keyword evidence="7" id="KW-1185">Reference proteome</keyword>
<dbReference type="Pfam" id="PF04083">
    <property type="entry name" value="Abhydro_lipase"/>
    <property type="match status" value="1"/>
</dbReference>
<dbReference type="eggNOG" id="KOG2624">
    <property type="taxonomic scope" value="Eukaryota"/>
</dbReference>
<evidence type="ECO:0000256" key="4">
    <source>
        <dbReference type="SAM" id="SignalP"/>
    </source>
</evidence>
<dbReference type="InterPro" id="IPR029058">
    <property type="entry name" value="AB_hydrolase_fold"/>
</dbReference>
<feature type="active site" description="Charge relay system" evidence="3">
    <location>
        <position position="385"/>
    </location>
</feature>
<keyword evidence="2" id="KW-0443">Lipid metabolism</keyword>
<dbReference type="GO" id="GO:0016042">
    <property type="term" value="P:lipid catabolic process"/>
    <property type="evidence" value="ECO:0007669"/>
    <property type="project" value="UniProtKB-KW"/>
</dbReference>
<evidence type="ECO:0000256" key="3">
    <source>
        <dbReference type="PIRSR" id="PIRSR000862-1"/>
    </source>
</evidence>
<protein>
    <recommendedName>
        <fullName evidence="2">Lipase</fullName>
    </recommendedName>
</protein>
<dbReference type="KEGG" id="mnt:21393149"/>
<proteinExistence type="inferred from homology"/>
<reference evidence="7" key="1">
    <citation type="submission" date="2013-01" db="EMBL/GenBank/DDBJ databases">
        <title>Draft Genome Sequence of a Mulberry Tree, Morus notabilis C.K. Schneid.</title>
        <authorList>
            <person name="He N."/>
            <person name="Zhao S."/>
        </authorList>
    </citation>
    <scope>NUCLEOTIDE SEQUENCE</scope>
</reference>
<gene>
    <name evidence="6" type="ORF">L484_009833</name>
</gene>
<dbReference type="InterPro" id="IPR006693">
    <property type="entry name" value="AB_hydrolase_lipase"/>
</dbReference>
<feature type="signal peptide" evidence="4">
    <location>
        <begin position="1"/>
        <end position="25"/>
    </location>
</feature>
<dbReference type="Proteomes" id="UP000030645">
    <property type="component" value="Unassembled WGS sequence"/>
</dbReference>
<dbReference type="PANTHER" id="PTHR11005">
    <property type="entry name" value="LYSOSOMAL ACID LIPASE-RELATED"/>
    <property type="match status" value="1"/>
</dbReference>
<dbReference type="Gene3D" id="3.40.50.1820">
    <property type="entry name" value="alpha/beta hydrolase"/>
    <property type="match status" value="1"/>
</dbReference>
<dbReference type="OrthoDB" id="9974421at2759"/>
<evidence type="ECO:0000259" key="5">
    <source>
        <dbReference type="Pfam" id="PF04083"/>
    </source>
</evidence>
<accession>W9S4M6</accession>
<comment type="similarity">
    <text evidence="1 2">Belongs to the AB hydrolase superfamily. Lipase family.</text>
</comment>
<dbReference type="FunFam" id="3.40.50.1820:FF:000126">
    <property type="entry name" value="Lipase"/>
    <property type="match status" value="1"/>
</dbReference>